<evidence type="ECO:0000313" key="2">
    <source>
        <dbReference type="EMBL" id="CAA9532807.1"/>
    </source>
</evidence>
<gene>
    <name evidence="2" type="ORF">AVDCRST_MAG31-2553</name>
</gene>
<sequence length="201" mass="20996">DRSTSPCLRPAARHPGRGAAGRWRAVRGSGDRCTLRGLARPLPGRRKSADLPHAPGRIARTSGGRRNCSVGHGHPPQVGRACPAGHDPRRAAADRADEDGGGQAATVARRAPGVCLLPELSQRACGQHDGHLRCDRPVRPARTLAGARVGGGGDAQRPDRRDPADAGRSLAERRAGRMVPGPALAARLLDRVGARQAPADL</sequence>
<proteinExistence type="predicted"/>
<accession>A0A6J4TV66</accession>
<feature type="non-terminal residue" evidence="2">
    <location>
        <position position="1"/>
    </location>
</feature>
<name>A0A6J4TV66_9SPHN</name>
<protein>
    <submittedName>
        <fullName evidence="2">Uncharacterized protein</fullName>
    </submittedName>
</protein>
<evidence type="ECO:0000256" key="1">
    <source>
        <dbReference type="SAM" id="MobiDB-lite"/>
    </source>
</evidence>
<feature type="compositionally biased region" description="Basic and acidic residues" evidence="1">
    <location>
        <begin position="86"/>
        <end position="95"/>
    </location>
</feature>
<dbReference type="AlphaFoldDB" id="A0A6J4TV66"/>
<dbReference type="EMBL" id="CADCWA010000194">
    <property type="protein sequence ID" value="CAA9532807.1"/>
    <property type="molecule type" value="Genomic_DNA"/>
</dbReference>
<feature type="region of interest" description="Disordered" evidence="1">
    <location>
        <begin position="1"/>
        <end position="105"/>
    </location>
</feature>
<organism evidence="2">
    <name type="scientific">uncultured Sphingomonas sp</name>
    <dbReference type="NCBI Taxonomy" id="158754"/>
    <lineage>
        <taxon>Bacteria</taxon>
        <taxon>Pseudomonadati</taxon>
        <taxon>Pseudomonadota</taxon>
        <taxon>Alphaproteobacteria</taxon>
        <taxon>Sphingomonadales</taxon>
        <taxon>Sphingomonadaceae</taxon>
        <taxon>Sphingomonas</taxon>
        <taxon>environmental samples</taxon>
    </lineage>
</organism>
<feature type="compositionally biased region" description="Basic and acidic residues" evidence="1">
    <location>
        <begin position="156"/>
        <end position="175"/>
    </location>
</feature>
<feature type="non-terminal residue" evidence="2">
    <location>
        <position position="201"/>
    </location>
</feature>
<reference evidence="2" key="1">
    <citation type="submission" date="2020-02" db="EMBL/GenBank/DDBJ databases">
        <authorList>
            <person name="Meier V. D."/>
        </authorList>
    </citation>
    <scope>NUCLEOTIDE SEQUENCE</scope>
    <source>
        <strain evidence="2">AVDCRST_MAG31</strain>
    </source>
</reference>
<feature type="region of interest" description="Disordered" evidence="1">
    <location>
        <begin position="141"/>
        <end position="178"/>
    </location>
</feature>